<dbReference type="RefSeq" id="WP_195809703.1">
    <property type="nucleotide sequence ID" value="NZ_CP064795.1"/>
</dbReference>
<gene>
    <name evidence="1" type="ORF">IT774_10225</name>
</gene>
<sequence>MGVQFLCVGEQAKANGGFATTVQNASRSDTAVFQQWSNQRFEAELDIPKGSLINVGKVARQTSKSGKRTYHKGGADQVILPLDYPSTWIKSVRDGKTGITYTLDEFKRAFPDQMKEG</sequence>
<dbReference type="Proteomes" id="UP000595095">
    <property type="component" value="Chromosome"/>
</dbReference>
<accession>A0A7S9HBZ2</accession>
<reference evidence="1 2" key="1">
    <citation type="submission" date="2020-11" db="EMBL/GenBank/DDBJ databases">
        <title>Complete genome sequence for Salinimonas sp. strain G2-b.</title>
        <authorList>
            <person name="Park S.-J."/>
        </authorList>
    </citation>
    <scope>NUCLEOTIDE SEQUENCE [LARGE SCALE GENOMIC DNA]</scope>
    <source>
        <strain evidence="1 2">G2-b</strain>
    </source>
</reference>
<dbReference type="AlphaFoldDB" id="A0A7S9HBZ2"/>
<proteinExistence type="predicted"/>
<evidence type="ECO:0000313" key="1">
    <source>
        <dbReference type="EMBL" id="QPG04610.1"/>
    </source>
</evidence>
<name>A0A7S9HBZ2_9ALTE</name>
<keyword evidence="2" id="KW-1185">Reference proteome</keyword>
<evidence type="ECO:0000313" key="2">
    <source>
        <dbReference type="Proteomes" id="UP000595095"/>
    </source>
</evidence>
<protein>
    <submittedName>
        <fullName evidence="1">Uncharacterized protein</fullName>
    </submittedName>
</protein>
<dbReference type="EMBL" id="CP064795">
    <property type="protein sequence ID" value="QPG04610.1"/>
    <property type="molecule type" value="Genomic_DNA"/>
</dbReference>
<dbReference type="KEGG" id="smaa:IT774_10225"/>
<organism evidence="1 2">
    <name type="scientific">Salinimonas marina</name>
    <dbReference type="NCBI Taxonomy" id="2785918"/>
    <lineage>
        <taxon>Bacteria</taxon>
        <taxon>Pseudomonadati</taxon>
        <taxon>Pseudomonadota</taxon>
        <taxon>Gammaproteobacteria</taxon>
        <taxon>Alteromonadales</taxon>
        <taxon>Alteromonadaceae</taxon>
        <taxon>Alteromonas/Salinimonas group</taxon>
        <taxon>Salinimonas</taxon>
    </lineage>
</organism>